<feature type="compositionally biased region" description="Polar residues" evidence="1">
    <location>
        <begin position="328"/>
        <end position="343"/>
    </location>
</feature>
<dbReference type="OrthoDB" id="2285112at2759"/>
<feature type="region of interest" description="Disordered" evidence="1">
    <location>
        <begin position="48"/>
        <end position="272"/>
    </location>
</feature>
<feature type="region of interest" description="Disordered" evidence="1">
    <location>
        <begin position="325"/>
        <end position="354"/>
    </location>
</feature>
<name>A0A1C7NBQ8_9FUNG</name>
<dbReference type="InParanoid" id="A0A1C7NBQ8"/>
<evidence type="ECO:0000313" key="2">
    <source>
        <dbReference type="EMBL" id="OBZ86501.1"/>
    </source>
</evidence>
<reference evidence="2 3" key="1">
    <citation type="submission" date="2016-03" db="EMBL/GenBank/DDBJ databases">
        <title>Choanephora cucurbitarum.</title>
        <authorList>
            <person name="Min B."/>
            <person name="Park H."/>
            <person name="Park J.-H."/>
            <person name="Shin H.-D."/>
            <person name="Choi I.-G."/>
        </authorList>
    </citation>
    <scope>NUCLEOTIDE SEQUENCE [LARGE SCALE GENOMIC DNA]</scope>
    <source>
        <strain evidence="2 3">KUS-F28377</strain>
    </source>
</reference>
<sequence length="631" mass="71390">MSSEEVTVSLSRLALAKAIKTPDAGEEQEDWSKSVIFHQAHIDDQMLYSMQHPQQHGNRRTKPGRPTKQPIRYPQNNQRLVAPPMHRARSEEAYIKPPMPVSSLSSQNRSLPKSSAQSAHSVDNRSSMSINKLANHSKQGRRYVPSDEEDNEESEEEESEEEDSEEEVIVPTRTPVPTKTTAPVMSSPLPQKNQPLKKPATRAIQPSDDEESESESEEEESDDEAHGDDKKNVKKDEKDTEETEKLYARRMSTLRQLERGSSLHKKSHSTGSLMMLPPADAFIEPTTSLMDTHAAMENAALNAAPPTPGKLGTIEQWRVTVMEAEDMSQPTSTPLSTASSHSPAETVEDDESLVEEPIVRSLNTSSSHLPAMRSQSSLVPNPRASTMDLEMMYYQQQQQMYNMQMQQAMQLQQAHQMAQIQQYQQAIQMQQQQMYAYNNSTTSLNNINNTSSSNKSSHRKSVSAMDLMMQLEQEKAATRKNNKKKMPDPSKANLNEGLLSHVPKHGQHNINFQQQVRKMQHTMPRASISDYHLQQLQQQQQQQKTRPSSSMNIYNMQHASQSSMLKMPRGGDMSPIPTMSTSTPLNQQQAYFIPQQQPMLMPPQQMPMMDSNRSSQYLSNNSKRQSTMNKF</sequence>
<protein>
    <submittedName>
        <fullName evidence="2">Uncharacterized protein</fullName>
    </submittedName>
</protein>
<feature type="compositionally biased region" description="Acidic residues" evidence="1">
    <location>
        <begin position="146"/>
        <end position="168"/>
    </location>
</feature>
<keyword evidence="3" id="KW-1185">Reference proteome</keyword>
<feature type="compositionally biased region" description="Polar residues" evidence="1">
    <location>
        <begin position="102"/>
        <end position="137"/>
    </location>
</feature>
<dbReference type="Proteomes" id="UP000093000">
    <property type="component" value="Unassembled WGS sequence"/>
</dbReference>
<dbReference type="AlphaFoldDB" id="A0A1C7NBQ8"/>
<feature type="region of interest" description="Disordered" evidence="1">
    <location>
        <begin position="602"/>
        <end position="631"/>
    </location>
</feature>
<organism evidence="2 3">
    <name type="scientific">Choanephora cucurbitarum</name>
    <dbReference type="NCBI Taxonomy" id="101091"/>
    <lineage>
        <taxon>Eukaryota</taxon>
        <taxon>Fungi</taxon>
        <taxon>Fungi incertae sedis</taxon>
        <taxon>Mucoromycota</taxon>
        <taxon>Mucoromycotina</taxon>
        <taxon>Mucoromycetes</taxon>
        <taxon>Mucorales</taxon>
        <taxon>Mucorineae</taxon>
        <taxon>Choanephoraceae</taxon>
        <taxon>Choanephoroideae</taxon>
        <taxon>Choanephora</taxon>
    </lineage>
</organism>
<accession>A0A1C7NBQ8</accession>
<evidence type="ECO:0000256" key="1">
    <source>
        <dbReference type="SAM" id="MobiDB-lite"/>
    </source>
</evidence>
<feature type="compositionally biased region" description="Acidic residues" evidence="1">
    <location>
        <begin position="207"/>
        <end position="226"/>
    </location>
</feature>
<feature type="compositionally biased region" description="Basic and acidic residues" evidence="1">
    <location>
        <begin position="227"/>
        <end position="247"/>
    </location>
</feature>
<evidence type="ECO:0000313" key="3">
    <source>
        <dbReference type="Proteomes" id="UP000093000"/>
    </source>
</evidence>
<proteinExistence type="predicted"/>
<gene>
    <name evidence="2" type="ORF">A0J61_05457</name>
</gene>
<comment type="caution">
    <text evidence="2">The sequence shown here is derived from an EMBL/GenBank/DDBJ whole genome shotgun (WGS) entry which is preliminary data.</text>
</comment>
<feature type="compositionally biased region" description="Polar residues" evidence="1">
    <location>
        <begin position="611"/>
        <end position="631"/>
    </location>
</feature>
<dbReference type="EMBL" id="LUGH01000294">
    <property type="protein sequence ID" value="OBZ86501.1"/>
    <property type="molecule type" value="Genomic_DNA"/>
</dbReference>
<feature type="compositionally biased region" description="Low complexity" evidence="1">
    <location>
        <begin position="169"/>
        <end position="198"/>
    </location>
</feature>